<proteinExistence type="predicted"/>
<organism evidence="3 4">
    <name type="scientific">Pasteurella testudinis DSM 23072</name>
    <dbReference type="NCBI Taxonomy" id="1122938"/>
    <lineage>
        <taxon>Bacteria</taxon>
        <taxon>Pseudomonadati</taxon>
        <taxon>Pseudomonadota</taxon>
        <taxon>Gammaproteobacteria</taxon>
        <taxon>Pasteurellales</taxon>
        <taxon>Pasteurellaceae</taxon>
        <taxon>Pasteurella</taxon>
    </lineage>
</organism>
<evidence type="ECO:0000313" key="4">
    <source>
        <dbReference type="Proteomes" id="UP000192408"/>
    </source>
</evidence>
<dbReference type="Gene3D" id="3.60.15.10">
    <property type="entry name" value="Ribonuclease Z/Hydroxyacylglutathione hydrolase-like"/>
    <property type="match status" value="1"/>
</dbReference>
<dbReference type="CDD" id="cd07739">
    <property type="entry name" value="metallo-hydrolase-like_MBL-fold"/>
    <property type="match status" value="1"/>
</dbReference>
<reference evidence="4" key="1">
    <citation type="submission" date="2017-04" db="EMBL/GenBank/DDBJ databases">
        <authorList>
            <person name="Varghese N."/>
            <person name="Submissions S."/>
        </authorList>
    </citation>
    <scope>NUCLEOTIDE SEQUENCE [LARGE SCALE GENOMIC DNA]</scope>
    <source>
        <strain evidence="4">DSM 23072</strain>
    </source>
</reference>
<dbReference type="Proteomes" id="UP000192408">
    <property type="component" value="Unassembled WGS sequence"/>
</dbReference>
<dbReference type="SMART" id="SM00849">
    <property type="entry name" value="Lactamase_B"/>
    <property type="match status" value="1"/>
</dbReference>
<dbReference type="EMBL" id="FWWV01000030">
    <property type="protein sequence ID" value="SMB87201.1"/>
    <property type="molecule type" value="Genomic_DNA"/>
</dbReference>
<dbReference type="RefSeq" id="WP_084257473.1">
    <property type="nucleotide sequence ID" value="NZ_FWWV01000030.1"/>
</dbReference>
<dbReference type="InterPro" id="IPR050855">
    <property type="entry name" value="NDM-1-like"/>
</dbReference>
<feature type="domain" description="Metallo-beta-lactamase" evidence="2">
    <location>
        <begin position="43"/>
        <end position="227"/>
    </location>
</feature>
<gene>
    <name evidence="3" type="ORF">SAMN05660772_02680</name>
</gene>
<dbReference type="STRING" id="1122938.SAMN05660772_02680"/>
<evidence type="ECO:0000259" key="2">
    <source>
        <dbReference type="SMART" id="SM00849"/>
    </source>
</evidence>
<accession>A0A1W1V2F0</accession>
<dbReference type="SUPFAM" id="SSF56281">
    <property type="entry name" value="Metallo-hydrolase/oxidoreductase"/>
    <property type="match status" value="1"/>
</dbReference>
<dbReference type="InterPro" id="IPR001279">
    <property type="entry name" value="Metallo-B-lactamas"/>
</dbReference>
<dbReference type="PANTHER" id="PTHR42951">
    <property type="entry name" value="METALLO-BETA-LACTAMASE DOMAIN-CONTAINING"/>
    <property type="match status" value="1"/>
</dbReference>
<dbReference type="AlphaFoldDB" id="A0A1W1V2F0"/>
<evidence type="ECO:0000256" key="1">
    <source>
        <dbReference type="SAM" id="SignalP"/>
    </source>
</evidence>
<dbReference type="PANTHER" id="PTHR42951:SF14">
    <property type="entry name" value="METALLO-BETA-LACTAMASE SUPERFAMILY PROTEIN"/>
    <property type="match status" value="1"/>
</dbReference>
<dbReference type="Pfam" id="PF00753">
    <property type="entry name" value="Lactamase_B"/>
    <property type="match status" value="1"/>
</dbReference>
<sequence>MNFKQANFKQALVLTALLSTALGAQADELKLSLFNPQANSVMPVSSVIVEGDNEVLLVDAQFQRNDAEILVEQIKATGKPLKTIFISHSDPDYYFGLDVITHAFPDAKVLATPETAKRIRGNIIGKADFWSPILADNAPRALVLPQPTDATALSIGTSQIEIKNLDHDPAHTYLWIDELKTILGGVSVYDNLHVWVADDQTEAERKTWLNTLNEMQQLAPKSVIAGHSLGTNYSPASLDFTKTYLQQFEAENKTAKNSAELIEAMKKHYPNLGEESSLELGAKVVKGEEKWPQ</sequence>
<name>A0A1W1V2F0_9PAST</name>
<evidence type="ECO:0000313" key="3">
    <source>
        <dbReference type="EMBL" id="SMB87201.1"/>
    </source>
</evidence>
<protein>
    <submittedName>
        <fullName evidence="3">Glyoxylase, beta-lactamase superfamily II</fullName>
    </submittedName>
</protein>
<keyword evidence="4" id="KW-1185">Reference proteome</keyword>
<feature type="signal peptide" evidence="1">
    <location>
        <begin position="1"/>
        <end position="26"/>
    </location>
</feature>
<keyword evidence="1" id="KW-0732">Signal</keyword>
<dbReference type="InterPro" id="IPR036866">
    <property type="entry name" value="RibonucZ/Hydroxyglut_hydro"/>
</dbReference>
<feature type="chain" id="PRO_5012235648" evidence="1">
    <location>
        <begin position="27"/>
        <end position="293"/>
    </location>
</feature>